<dbReference type="Proteomes" id="UP000053681">
    <property type="component" value="Unassembled WGS sequence"/>
</dbReference>
<protein>
    <recommendedName>
        <fullName evidence="5">Thioredoxin domain-containing protein</fullName>
    </recommendedName>
</protein>
<proteinExistence type="inferred from homology"/>
<dbReference type="Gene3D" id="3.40.30.10">
    <property type="entry name" value="Glutaredoxin"/>
    <property type="match status" value="1"/>
</dbReference>
<sequence>MLLYLVLVIVLAACGSQIKDPLNWKLNSFIYTNQENKEVSLDDLKGKVWVSNFIFTNCETVCPPMTAHMAKLQKMVKEEGLDANFISFSVDPENDSPDKLKEFAAKFNADLSNWHFLTGYTQQEIEKFALDQFKAVVKKPENDPQVIHATTFYLIDKEGTVMKSYSGVGDTPYDEIIKDMKTLSK</sequence>
<comment type="caution">
    <text evidence="6">The sequence shown here is derived from an EMBL/GenBank/DDBJ whole genome shotgun (WGS) entry which is preliminary data.</text>
</comment>
<accession>A0A0V8JPX0</accession>
<evidence type="ECO:0000313" key="7">
    <source>
        <dbReference type="Proteomes" id="UP000053681"/>
    </source>
</evidence>
<keyword evidence="7" id="KW-1185">Reference proteome</keyword>
<comment type="similarity">
    <text evidence="1">Belongs to the SCO1/2 family.</text>
</comment>
<keyword evidence="2 3" id="KW-0186">Copper</keyword>
<evidence type="ECO:0000259" key="5">
    <source>
        <dbReference type="PROSITE" id="PS51352"/>
    </source>
</evidence>
<name>A0A0V8JPX0_9BACI</name>
<dbReference type="RefSeq" id="WP_035320222.1">
    <property type="nucleotide sequence ID" value="NZ_KQ758632.1"/>
</dbReference>
<evidence type="ECO:0000256" key="1">
    <source>
        <dbReference type="ARBA" id="ARBA00010996"/>
    </source>
</evidence>
<dbReference type="EMBL" id="LNQP01000012">
    <property type="protein sequence ID" value="KSU89030.1"/>
    <property type="molecule type" value="Genomic_DNA"/>
</dbReference>
<dbReference type="Pfam" id="PF02630">
    <property type="entry name" value="SCO1-SenC"/>
    <property type="match status" value="1"/>
</dbReference>
<feature type="binding site" evidence="3">
    <location>
        <position position="62"/>
    </location>
    <ligand>
        <name>Cu cation</name>
        <dbReference type="ChEBI" id="CHEBI:23378"/>
    </ligand>
</feature>
<evidence type="ECO:0000313" key="6">
    <source>
        <dbReference type="EMBL" id="KSU89030.1"/>
    </source>
</evidence>
<dbReference type="PROSITE" id="PS51352">
    <property type="entry name" value="THIOREDOXIN_2"/>
    <property type="match status" value="1"/>
</dbReference>
<keyword evidence="4" id="KW-1015">Disulfide bond</keyword>
<dbReference type="PANTHER" id="PTHR12151:SF25">
    <property type="entry name" value="LINALOOL DEHYDRATASE_ISOMERASE DOMAIN-CONTAINING PROTEIN"/>
    <property type="match status" value="1"/>
</dbReference>
<dbReference type="InterPro" id="IPR003782">
    <property type="entry name" value="SCO1/SenC"/>
</dbReference>
<evidence type="ECO:0000256" key="4">
    <source>
        <dbReference type="PIRSR" id="PIRSR603782-2"/>
    </source>
</evidence>
<evidence type="ECO:0000256" key="3">
    <source>
        <dbReference type="PIRSR" id="PIRSR603782-1"/>
    </source>
</evidence>
<keyword evidence="3" id="KW-0479">Metal-binding</keyword>
<dbReference type="AlphaFoldDB" id="A0A0V8JPX0"/>
<dbReference type="InterPro" id="IPR013766">
    <property type="entry name" value="Thioredoxin_domain"/>
</dbReference>
<feature type="domain" description="Thioredoxin" evidence="5">
    <location>
        <begin position="20"/>
        <end position="185"/>
    </location>
</feature>
<dbReference type="InterPro" id="IPR036249">
    <property type="entry name" value="Thioredoxin-like_sf"/>
</dbReference>
<feature type="binding site" evidence="3">
    <location>
        <position position="148"/>
    </location>
    <ligand>
        <name>Cu cation</name>
        <dbReference type="ChEBI" id="CHEBI:23378"/>
    </ligand>
</feature>
<feature type="disulfide bond" description="Redox-active" evidence="4">
    <location>
        <begin position="58"/>
        <end position="62"/>
    </location>
</feature>
<feature type="binding site" evidence="3">
    <location>
        <position position="58"/>
    </location>
    <ligand>
        <name>Cu cation</name>
        <dbReference type="ChEBI" id="CHEBI:23378"/>
    </ligand>
</feature>
<dbReference type="PANTHER" id="PTHR12151">
    <property type="entry name" value="ELECTRON TRANSPORT PROTIN SCO1/SENC FAMILY MEMBER"/>
    <property type="match status" value="1"/>
</dbReference>
<reference evidence="6 7" key="1">
    <citation type="submission" date="2015-11" db="EMBL/GenBank/DDBJ databases">
        <title>Bacillus caseinolyticus sp nov.</title>
        <authorList>
            <person name="Dastager S.G."/>
            <person name="Mawlankar R."/>
        </authorList>
    </citation>
    <scope>NUCLEOTIDE SEQUENCE [LARGE SCALE GENOMIC DNA]</scope>
    <source>
        <strain evidence="6 7">SGD-V-76</strain>
    </source>
</reference>
<organism evidence="6 7">
    <name type="scientific">Priestia veravalensis</name>
    <dbReference type="NCBI Taxonomy" id="1414648"/>
    <lineage>
        <taxon>Bacteria</taxon>
        <taxon>Bacillati</taxon>
        <taxon>Bacillota</taxon>
        <taxon>Bacilli</taxon>
        <taxon>Bacillales</taxon>
        <taxon>Bacillaceae</taxon>
        <taxon>Priestia</taxon>
    </lineage>
</organism>
<dbReference type="CDD" id="cd02968">
    <property type="entry name" value="SCO"/>
    <property type="match status" value="1"/>
</dbReference>
<dbReference type="SUPFAM" id="SSF52833">
    <property type="entry name" value="Thioredoxin-like"/>
    <property type="match status" value="1"/>
</dbReference>
<evidence type="ECO:0000256" key="2">
    <source>
        <dbReference type="ARBA" id="ARBA00023008"/>
    </source>
</evidence>
<dbReference type="GO" id="GO:0046872">
    <property type="term" value="F:metal ion binding"/>
    <property type="evidence" value="ECO:0007669"/>
    <property type="project" value="UniProtKB-KW"/>
</dbReference>
<gene>
    <name evidence="6" type="ORF">AS180_04875</name>
</gene>